<accession>A0A7R9D0T0</accession>
<reference evidence="1" key="1">
    <citation type="submission" date="2020-11" db="EMBL/GenBank/DDBJ databases">
        <authorList>
            <person name="Tran Van P."/>
        </authorList>
    </citation>
    <scope>NUCLEOTIDE SEQUENCE</scope>
</reference>
<protein>
    <submittedName>
        <fullName evidence="1">Uncharacterized protein</fullName>
    </submittedName>
</protein>
<dbReference type="AlphaFoldDB" id="A0A7R9D0T0"/>
<dbReference type="EMBL" id="OC319483">
    <property type="protein sequence ID" value="CAD7405558.1"/>
    <property type="molecule type" value="Genomic_DNA"/>
</dbReference>
<gene>
    <name evidence="1" type="ORF">TCEB3V08_LOCUS8034</name>
</gene>
<name>A0A7R9D0T0_TIMCR</name>
<organism evidence="1">
    <name type="scientific">Timema cristinae</name>
    <name type="common">Walking stick</name>
    <dbReference type="NCBI Taxonomy" id="61476"/>
    <lineage>
        <taxon>Eukaryota</taxon>
        <taxon>Metazoa</taxon>
        <taxon>Ecdysozoa</taxon>
        <taxon>Arthropoda</taxon>
        <taxon>Hexapoda</taxon>
        <taxon>Insecta</taxon>
        <taxon>Pterygota</taxon>
        <taxon>Neoptera</taxon>
        <taxon>Polyneoptera</taxon>
        <taxon>Phasmatodea</taxon>
        <taxon>Timematodea</taxon>
        <taxon>Timematoidea</taxon>
        <taxon>Timematidae</taxon>
        <taxon>Timema</taxon>
    </lineage>
</organism>
<evidence type="ECO:0000313" key="1">
    <source>
        <dbReference type="EMBL" id="CAD7405558.1"/>
    </source>
</evidence>
<sequence length="290" mass="33317">MARLLNKWIMEPNTEIVVMSMIGICYTMMEDSFPSMRGRLQYLWTYNFPQDKFYLPSVLVIKTFTVLSMVMLARKMTTPVYIASYYGVIIVAYHRKKPFPPGNVLVFLSAEEETFLLDLSLFLCLQKKKPFLLTPWIWLSLVKNLIVNPVSLMVGTFVCLPYRFPLACLEFFCIKNCRGRNPFLQDVLVSLSAEEETFPPGSVLVSLSAEEETFPTGYILVSLSAEEETFPPGYILKKKPFLLTPWIWLSLVKNLIVNPVSLMVGTFVCLPYRFPLACLEFFCIKNLGDR</sequence>
<proteinExistence type="predicted"/>